<feature type="chain" id="PRO_5013227486" description="DUF4266 domain-containing protein" evidence="1">
    <location>
        <begin position="23"/>
        <end position="78"/>
    </location>
</feature>
<dbReference type="Pfam" id="PF14086">
    <property type="entry name" value="DUF4266"/>
    <property type="match status" value="1"/>
</dbReference>
<evidence type="ECO:0000313" key="4">
    <source>
        <dbReference type="Proteomes" id="UP000190064"/>
    </source>
</evidence>
<dbReference type="PROSITE" id="PS51257">
    <property type="entry name" value="PROKAR_LIPOPROTEIN"/>
    <property type="match status" value="1"/>
</dbReference>
<dbReference type="Proteomes" id="UP000190064">
    <property type="component" value="Unassembled WGS sequence"/>
</dbReference>
<dbReference type="InterPro" id="IPR025362">
    <property type="entry name" value="DUF4266"/>
</dbReference>
<keyword evidence="1" id="KW-0732">Signal</keyword>
<evidence type="ECO:0000313" key="3">
    <source>
        <dbReference type="EMBL" id="OOV86567.1"/>
    </source>
</evidence>
<feature type="signal peptide" evidence="1">
    <location>
        <begin position="1"/>
        <end position="22"/>
    </location>
</feature>
<dbReference type="STRING" id="966.BTA35_0211680"/>
<keyword evidence="4" id="KW-1185">Reference proteome</keyword>
<feature type="domain" description="DUF4266" evidence="2">
    <location>
        <begin position="29"/>
        <end position="78"/>
    </location>
</feature>
<reference evidence="3" key="1">
    <citation type="submission" date="2017-02" db="EMBL/GenBank/DDBJ databases">
        <title>Draft Genome Sequence of the Salt Water Bacterium Oceanospirillum linum ATCC 11336.</title>
        <authorList>
            <person name="Trachtenberg A.M."/>
            <person name="Carney J.G."/>
            <person name="Linnane J.D."/>
            <person name="Rheaume B.A."/>
            <person name="Pitts N.L."/>
            <person name="Mykles D.L."/>
            <person name="Maclea K.S."/>
        </authorList>
    </citation>
    <scope>NUCLEOTIDE SEQUENCE [LARGE SCALE GENOMIC DNA]</scope>
    <source>
        <strain evidence="3">ATCC 11336</strain>
    </source>
</reference>
<organism evidence="3 4">
    <name type="scientific">Oceanospirillum linum</name>
    <dbReference type="NCBI Taxonomy" id="966"/>
    <lineage>
        <taxon>Bacteria</taxon>
        <taxon>Pseudomonadati</taxon>
        <taxon>Pseudomonadota</taxon>
        <taxon>Gammaproteobacteria</taxon>
        <taxon>Oceanospirillales</taxon>
        <taxon>Oceanospirillaceae</taxon>
        <taxon>Oceanospirillum</taxon>
    </lineage>
</organism>
<accession>A0A1T1HA20</accession>
<comment type="caution">
    <text evidence="3">The sequence shown here is derived from an EMBL/GenBank/DDBJ whole genome shotgun (WGS) entry which is preliminary data.</text>
</comment>
<evidence type="ECO:0000256" key="1">
    <source>
        <dbReference type="SAM" id="SignalP"/>
    </source>
</evidence>
<name>A0A1T1HA20_OCELI</name>
<evidence type="ECO:0000259" key="2">
    <source>
        <dbReference type="Pfam" id="PF14086"/>
    </source>
</evidence>
<protein>
    <recommendedName>
        <fullName evidence="2">DUF4266 domain-containing protein</fullName>
    </recommendedName>
</protein>
<dbReference type="AlphaFoldDB" id="A0A1T1HA20"/>
<proteinExistence type="predicted"/>
<dbReference type="EMBL" id="MTSD02000005">
    <property type="protein sequence ID" value="OOV86567.1"/>
    <property type="molecule type" value="Genomic_DNA"/>
</dbReference>
<sequence>MRRMAMTKVMLISALMSSMLLAGCSGLGVKPWERGVLAKEEMQLISDAVEAGLDDHIYFSKEATSGGRGFGGGGCGCN</sequence>
<gene>
    <name evidence="3" type="ORF">BTA35_0211680</name>
</gene>